<dbReference type="EMBL" id="AAIMFP010000004">
    <property type="protein sequence ID" value="ECF7609991.1"/>
    <property type="molecule type" value="Genomic_DNA"/>
</dbReference>
<evidence type="ECO:0000313" key="7">
    <source>
        <dbReference type="EMBL" id="ECF7609991.1"/>
    </source>
</evidence>
<evidence type="ECO:0000313" key="15">
    <source>
        <dbReference type="EMBL" id="EDB1270790.1"/>
    </source>
</evidence>
<evidence type="ECO:0000313" key="2">
    <source>
        <dbReference type="EMBL" id="EBN8329435.1"/>
    </source>
</evidence>
<dbReference type="EMBL" id="AAGODW010000001">
    <property type="protein sequence ID" value="EBQ1840437.1"/>
    <property type="molecule type" value="Genomic_DNA"/>
</dbReference>
<reference evidence="4" key="1">
    <citation type="submission" date="2018-07" db="EMBL/GenBank/DDBJ databases">
        <authorList>
            <consortium name="GenomeTrakr network: Whole genome sequencing for foodborne pathogen traceback"/>
        </authorList>
    </citation>
    <scope>NUCLEOTIDE SEQUENCE [LARGE SCALE GENOMIC DNA]</scope>
    <source>
        <strain evidence="4">CFSAN047025</strain>
    </source>
</reference>
<dbReference type="EMBL" id="AALBGQ010000003">
    <property type="protein sequence ID" value="ECX8863852.1"/>
    <property type="molecule type" value="Genomic_DNA"/>
</dbReference>
<dbReference type="RefSeq" id="WP_000119679.1">
    <property type="nucleotide sequence ID" value="NZ_JYRL01000006.1"/>
</dbReference>
<comment type="caution">
    <text evidence="10">The sequence shown here is derived from an EMBL/GenBank/DDBJ whole genome shotgun (WGS) entry which is preliminary data.</text>
</comment>
<evidence type="ECO:0000313" key="6">
    <source>
        <dbReference type="EMBL" id="EBU3829144.1"/>
    </source>
</evidence>
<evidence type="ECO:0000313" key="4">
    <source>
        <dbReference type="EMBL" id="EBQ1840437.1"/>
    </source>
</evidence>
<dbReference type="EMBL" id="AAGJCY010000026">
    <property type="protein sequence ID" value="EBO6303488.1"/>
    <property type="molecule type" value="Genomic_DNA"/>
</dbReference>
<dbReference type="EMBL" id="AAKDBN010000002">
    <property type="protein sequence ID" value="ECQ8284519.1"/>
    <property type="molecule type" value="Genomic_DNA"/>
</dbReference>
<dbReference type="EMBL" id="AAMEEU010000097">
    <property type="protein sequence ID" value="EDG4442487.1"/>
    <property type="molecule type" value="Genomic_DNA"/>
</dbReference>
<sequence length="97" mass="11611">MSYENESQVTKWLKENTKLSWTRTGSDTPAVKLDRLYTNRSEGYEIRDVILRFFKDNNVGHKDEHYKIIYDGIINYKKGHRVETSDLLEHLKTYLKK</sequence>
<evidence type="ECO:0000313" key="13">
    <source>
        <dbReference type="EMBL" id="ECX8876283.1"/>
    </source>
</evidence>
<protein>
    <submittedName>
        <fullName evidence="10">Uncharacterized protein</fullName>
    </submittedName>
</protein>
<evidence type="ECO:0000313" key="16">
    <source>
        <dbReference type="EMBL" id="EDG4442487.1"/>
    </source>
</evidence>
<gene>
    <name evidence="4" type="ORF">AZF90_01810</name>
    <name evidence="7" type="ORF">C2K94_06540</name>
    <name evidence="12" type="ORF">CS131_05130</name>
    <name evidence="13" type="ORF">CT432_23050</name>
    <name evidence="6" type="ORF">CV223_03190</name>
    <name evidence="5" type="ORF">CVR34_11870</name>
    <name evidence="2" type="ORF">D1D78_19380</name>
    <name evidence="1" type="ORF">D5U23_12130</name>
    <name evidence="3" type="ORF">DV609_22200</name>
    <name evidence="10" type="ORF">F0113_05035</name>
    <name evidence="9" type="ORF">F0A54_15220</name>
    <name evidence="11" type="ORF">F3007_10135</name>
    <name evidence="14" type="ORF">F7J14_11440</name>
    <name evidence="15" type="ORF">F9D41_15675</name>
    <name evidence="8" type="ORF">FRK61_10630</name>
    <name evidence="16" type="ORF">GCV17_22950</name>
    <name evidence="17" type="ORF">GDD90_23210</name>
</gene>
<accession>A0A5U0NN40</accession>
<evidence type="ECO:0000313" key="10">
    <source>
        <dbReference type="EMBL" id="ECQ8284519.1"/>
    </source>
</evidence>
<evidence type="ECO:0000313" key="9">
    <source>
        <dbReference type="EMBL" id="ECQ3833527.1"/>
    </source>
</evidence>
<evidence type="ECO:0000313" key="11">
    <source>
        <dbReference type="EMBL" id="ECW3869712.1"/>
    </source>
</evidence>
<evidence type="ECO:0000313" key="1">
    <source>
        <dbReference type="EMBL" id="EAN0106412.1"/>
    </source>
</evidence>
<evidence type="ECO:0000313" key="12">
    <source>
        <dbReference type="EMBL" id="ECX8863852.1"/>
    </source>
</evidence>
<evidence type="ECO:0000313" key="14">
    <source>
        <dbReference type="EMBL" id="ECZ3467949.1"/>
    </source>
</evidence>
<dbReference type="Proteomes" id="UP000839926">
    <property type="component" value="Unassembled WGS sequence"/>
</dbReference>
<dbReference type="EMBL" id="AACWTM010000005">
    <property type="protein sequence ID" value="EAN0106412.1"/>
    <property type="molecule type" value="Genomic_DNA"/>
</dbReference>
<dbReference type="EMBL" id="AAMHLS010000049">
    <property type="protein sequence ID" value="EDH3834208.1"/>
    <property type="molecule type" value="Genomic_DNA"/>
</dbReference>
<name>A0A5U0NN40_SALER</name>
<dbReference type="EMBL" id="AAGGXJ010000015">
    <property type="protein sequence ID" value="EBN8329435.1"/>
    <property type="molecule type" value="Genomic_DNA"/>
</dbReference>
<dbReference type="EMBL" id="AAJBSW010000005">
    <property type="protein sequence ID" value="ECK4159542.1"/>
    <property type="molecule type" value="Genomic_DNA"/>
</dbReference>
<proteinExistence type="predicted"/>
<evidence type="ECO:0000313" key="8">
    <source>
        <dbReference type="EMBL" id="ECK4159542.1"/>
    </source>
</evidence>
<organism evidence="10">
    <name type="scientific">Salmonella enterica</name>
    <name type="common">Salmonella choleraesuis</name>
    <dbReference type="NCBI Taxonomy" id="28901"/>
    <lineage>
        <taxon>Bacteria</taxon>
        <taxon>Pseudomonadati</taxon>
        <taxon>Pseudomonadota</taxon>
        <taxon>Gammaproteobacteria</taxon>
        <taxon>Enterobacterales</taxon>
        <taxon>Enterobacteriaceae</taxon>
        <taxon>Salmonella</taxon>
    </lineage>
</organism>
<evidence type="ECO:0000313" key="3">
    <source>
        <dbReference type="EMBL" id="EBO6303488.1"/>
    </source>
</evidence>
<dbReference type="AlphaFoldDB" id="A0A5U0NN40"/>
<dbReference type="EMBL" id="AALBGS010000087">
    <property type="protein sequence ID" value="ECX8876283.1"/>
    <property type="molecule type" value="Genomic_DNA"/>
</dbReference>
<dbReference type="EMBL" id="AAKWGI010000004">
    <property type="protein sequence ID" value="ECW3869712.1"/>
    <property type="molecule type" value="Genomic_DNA"/>
</dbReference>
<dbReference type="EMBL" id="AAHBWG010000002">
    <property type="protein sequence ID" value="EBU3829144.1"/>
    <property type="molecule type" value="Genomic_DNA"/>
</dbReference>
<evidence type="ECO:0000313" key="5">
    <source>
        <dbReference type="EMBL" id="EBU3457793.1"/>
    </source>
</evidence>
<dbReference type="EMBL" id="AAHBTB010000005">
    <property type="protein sequence ID" value="EBU3457793.1"/>
    <property type="molecule type" value="Genomic_DNA"/>
</dbReference>
<dbReference type="EMBL" id="AALEWZ010000008">
    <property type="protein sequence ID" value="ECZ3467949.1"/>
    <property type="molecule type" value="Genomic_DNA"/>
</dbReference>
<dbReference type="EMBL" id="AALMKF010000005">
    <property type="protein sequence ID" value="EDB1270790.1"/>
    <property type="molecule type" value="Genomic_DNA"/>
</dbReference>
<dbReference type="EMBL" id="AAKARM010000013">
    <property type="protein sequence ID" value="ECQ3833527.1"/>
    <property type="molecule type" value="Genomic_DNA"/>
</dbReference>
<reference evidence="10" key="2">
    <citation type="submission" date="2019-09" db="EMBL/GenBank/DDBJ databases">
        <authorList>
            <consortium name="PulseNet: The National Subtyping Network for Foodborne Disease Surveillance"/>
            <person name="Tarr C.L."/>
            <person name="Trees E."/>
            <person name="Katz L.S."/>
            <person name="Carleton-Romer H.A."/>
            <person name="Stroika S."/>
            <person name="Kucerova Z."/>
            <person name="Roache K.F."/>
            <person name="Sabol A.L."/>
            <person name="Besser J."/>
            <person name="Gerner-Smidt P."/>
        </authorList>
    </citation>
    <scope>NUCLEOTIDE SEQUENCE</scope>
    <source>
        <strain evidence="12">PNUSAS026383</strain>
        <strain evidence="13">PNUSAS026863</strain>
        <strain evidence="5">PNUSAS028232</strain>
        <strain evidence="6">PNUSAS028509</strain>
        <strain evidence="7">PNUSAS032112</strain>
        <strain evidence="3">PNUSAS046963</strain>
        <strain evidence="2">PNUSAS051236</strain>
        <strain evidence="1">PNUSAS052058</strain>
        <strain evidence="8">PNUSAS084804</strain>
        <strain evidence="9">PNUSAS094705</strain>
        <strain evidence="10">PNUSAS095261</strain>
        <strain evidence="11">PNUSAS099896</strain>
        <strain evidence="14">PNUSAS102662</strain>
        <strain evidence="15">PNUSAS104897</strain>
        <strain evidence="16">PNUSAS105722</strain>
        <strain evidence="17">PNUSAS110071</strain>
    </source>
</reference>
<evidence type="ECO:0000313" key="17">
    <source>
        <dbReference type="EMBL" id="EDH3834208.1"/>
    </source>
</evidence>